<dbReference type="Gene3D" id="2.40.50.140">
    <property type="entry name" value="Nucleic acid-binding proteins"/>
    <property type="match status" value="1"/>
</dbReference>
<evidence type="ECO:0000313" key="6">
    <source>
        <dbReference type="EMBL" id="ELT98810.1"/>
    </source>
</evidence>
<dbReference type="PANTHER" id="PTHR12686:SF8">
    <property type="entry name" value="EXOSOME COMPLEX COMPONENT CSL4"/>
    <property type="match status" value="1"/>
</dbReference>
<reference evidence="8" key="1">
    <citation type="submission" date="2012-12" db="EMBL/GenBank/DDBJ databases">
        <authorList>
            <person name="Hellsten U."/>
            <person name="Grimwood J."/>
            <person name="Chapman J.A."/>
            <person name="Shapiro H."/>
            <person name="Aerts A."/>
            <person name="Otillar R.P."/>
            <person name="Terry A.Y."/>
            <person name="Boore J.L."/>
            <person name="Simakov O."/>
            <person name="Marletaz F."/>
            <person name="Cho S.-J."/>
            <person name="Edsinger-Gonzales E."/>
            <person name="Havlak P."/>
            <person name="Kuo D.-H."/>
            <person name="Larsson T."/>
            <person name="Lv J."/>
            <person name="Arendt D."/>
            <person name="Savage R."/>
            <person name="Osoegawa K."/>
            <person name="de Jong P."/>
            <person name="Lindberg D.R."/>
            <person name="Seaver E.C."/>
            <person name="Weisblat D.A."/>
            <person name="Putnam N.H."/>
            <person name="Grigoriev I.V."/>
            <person name="Rokhsar D.S."/>
        </authorList>
    </citation>
    <scope>NUCLEOTIDE SEQUENCE</scope>
    <source>
        <strain evidence="8">I ESC-2004</strain>
    </source>
</reference>
<dbReference type="GO" id="GO:0005737">
    <property type="term" value="C:cytoplasm"/>
    <property type="evidence" value="ECO:0007669"/>
    <property type="project" value="TreeGrafter"/>
</dbReference>
<dbReference type="OMA" id="PMVPVGW"/>
<dbReference type="EnsemblMetazoa" id="CapteT21100">
    <property type="protein sequence ID" value="CapteP21100"/>
    <property type="gene ID" value="CapteG21100"/>
</dbReference>
<dbReference type="OrthoDB" id="440760at2759"/>
<keyword evidence="3" id="KW-0271">Exosome</keyword>
<dbReference type="PANTHER" id="PTHR12686">
    <property type="entry name" value="3'-5' EXORIBONUCLEASE CSL4-RELATED"/>
    <property type="match status" value="1"/>
</dbReference>
<dbReference type="CDD" id="cd05791">
    <property type="entry name" value="S1_CSL4"/>
    <property type="match status" value="1"/>
</dbReference>
<dbReference type="SUPFAM" id="SSF50249">
    <property type="entry name" value="Nucleic acid-binding proteins"/>
    <property type="match status" value="1"/>
</dbReference>
<dbReference type="GO" id="GO:0003723">
    <property type="term" value="F:RNA binding"/>
    <property type="evidence" value="ECO:0007669"/>
    <property type="project" value="InterPro"/>
</dbReference>
<dbReference type="GO" id="GO:0005730">
    <property type="term" value="C:nucleolus"/>
    <property type="evidence" value="ECO:0007669"/>
    <property type="project" value="UniProtKB-SubCell"/>
</dbReference>
<dbReference type="FunCoup" id="R7U6S0">
    <property type="interactions" value="1467"/>
</dbReference>
<dbReference type="EMBL" id="KB307554">
    <property type="protein sequence ID" value="ELT98810.1"/>
    <property type="molecule type" value="Genomic_DNA"/>
</dbReference>
<dbReference type="STRING" id="283909.R7U6S0"/>
<dbReference type="InterPro" id="IPR012340">
    <property type="entry name" value="NA-bd_OB-fold"/>
</dbReference>
<dbReference type="EMBL" id="AMQN01002026">
    <property type="status" value="NOT_ANNOTATED_CDS"/>
    <property type="molecule type" value="Genomic_DNA"/>
</dbReference>
<keyword evidence="2" id="KW-0963">Cytoplasm</keyword>
<dbReference type="Gene3D" id="2.40.50.100">
    <property type="match status" value="1"/>
</dbReference>
<dbReference type="InterPro" id="IPR019495">
    <property type="entry name" value="EXOSC1_C"/>
</dbReference>
<organism evidence="6">
    <name type="scientific">Capitella teleta</name>
    <name type="common">Polychaete worm</name>
    <dbReference type="NCBI Taxonomy" id="283909"/>
    <lineage>
        <taxon>Eukaryota</taxon>
        <taxon>Metazoa</taxon>
        <taxon>Spiralia</taxon>
        <taxon>Lophotrochozoa</taxon>
        <taxon>Annelida</taxon>
        <taxon>Polychaeta</taxon>
        <taxon>Sedentaria</taxon>
        <taxon>Scolecida</taxon>
        <taxon>Capitellidae</taxon>
        <taxon>Capitella</taxon>
    </lineage>
</organism>
<evidence type="ECO:0000256" key="3">
    <source>
        <dbReference type="ARBA" id="ARBA00022835"/>
    </source>
</evidence>
<feature type="domain" description="Exosome complex component N-terminal" evidence="5">
    <location>
        <begin position="6"/>
        <end position="41"/>
    </location>
</feature>
<dbReference type="AlphaFoldDB" id="R7U6S0"/>
<name>R7U6S0_CAPTE</name>
<evidence type="ECO:0000313" key="7">
    <source>
        <dbReference type="EnsemblMetazoa" id="CapteP21100"/>
    </source>
</evidence>
<keyword evidence="8" id="KW-1185">Reference proteome</keyword>
<dbReference type="InterPro" id="IPR039771">
    <property type="entry name" value="Csl4"/>
</dbReference>
<dbReference type="Pfam" id="PF14382">
    <property type="entry name" value="ECR1_N"/>
    <property type="match status" value="1"/>
</dbReference>
<reference evidence="7" key="3">
    <citation type="submission" date="2015-06" db="UniProtKB">
        <authorList>
            <consortium name="EnsemblMetazoa"/>
        </authorList>
    </citation>
    <scope>IDENTIFICATION</scope>
</reference>
<evidence type="ECO:0008006" key="9">
    <source>
        <dbReference type="Google" id="ProtNLM"/>
    </source>
</evidence>
<sequence>MANSEICVPGDRLCIADDTHQNGVGTFTVAGFIYSSLAGFRQDVLLPDGKIQVKVTSCSKTQGTVPEVGSLVTARILSMNPRFCKCSILSVDGIVLHEAFRGTIRREDIRATEKDKVEVYKSFRPGDIILAKVLMIGEGLMYLLTTAENELGVVVATSEAGCSMVPVSWCEMQCPETMIRESRKVAKAQPDFIQTASVTPNR</sequence>
<gene>
    <name evidence="6" type="ORF">CAPTEDRAFT_21100</name>
</gene>
<comment type="subcellular location">
    <subcellularLocation>
        <location evidence="1">Nucleus</location>
        <location evidence="1">Nucleolus</location>
    </subcellularLocation>
</comment>
<accession>R7U6S0</accession>
<evidence type="ECO:0000256" key="2">
    <source>
        <dbReference type="ARBA" id="ARBA00022490"/>
    </source>
</evidence>
<feature type="domain" description="Exosome complex component CSL4 C-terminal" evidence="4">
    <location>
        <begin position="96"/>
        <end position="134"/>
    </location>
</feature>
<dbReference type="Pfam" id="PF10447">
    <property type="entry name" value="EXOSC1"/>
    <property type="match status" value="1"/>
</dbReference>
<protein>
    <recommendedName>
        <fullName evidence="9">S1 motif domain-containing protein</fullName>
    </recommendedName>
</protein>
<dbReference type="Proteomes" id="UP000014760">
    <property type="component" value="Unassembled WGS sequence"/>
</dbReference>
<dbReference type="GO" id="GO:0006396">
    <property type="term" value="P:RNA processing"/>
    <property type="evidence" value="ECO:0007669"/>
    <property type="project" value="InterPro"/>
</dbReference>
<evidence type="ECO:0000259" key="5">
    <source>
        <dbReference type="Pfam" id="PF14382"/>
    </source>
</evidence>
<evidence type="ECO:0000313" key="8">
    <source>
        <dbReference type="Proteomes" id="UP000014760"/>
    </source>
</evidence>
<dbReference type="InterPro" id="IPR025721">
    <property type="entry name" value="Exosome_cplx_N_dom"/>
</dbReference>
<proteinExistence type="predicted"/>
<dbReference type="FunFam" id="2.40.50.140:FF:000198">
    <property type="entry name" value="Exosome complex component CSL4"/>
    <property type="match status" value="1"/>
</dbReference>
<dbReference type="HOGENOM" id="CLU_067135_3_0_1"/>
<dbReference type="SUPFAM" id="SSF110324">
    <property type="entry name" value="Ribosomal L27 protein-like"/>
    <property type="match status" value="1"/>
</dbReference>
<evidence type="ECO:0000256" key="1">
    <source>
        <dbReference type="ARBA" id="ARBA00004604"/>
    </source>
</evidence>
<dbReference type="GO" id="GO:0000176">
    <property type="term" value="C:nuclear exosome (RNase complex)"/>
    <property type="evidence" value="ECO:0007669"/>
    <property type="project" value="TreeGrafter"/>
</dbReference>
<evidence type="ECO:0000259" key="4">
    <source>
        <dbReference type="Pfam" id="PF10447"/>
    </source>
</evidence>
<reference evidence="6 8" key="2">
    <citation type="journal article" date="2013" name="Nature">
        <title>Insights into bilaterian evolution from three spiralian genomes.</title>
        <authorList>
            <person name="Simakov O."/>
            <person name="Marletaz F."/>
            <person name="Cho S.J."/>
            <person name="Edsinger-Gonzales E."/>
            <person name="Havlak P."/>
            <person name="Hellsten U."/>
            <person name="Kuo D.H."/>
            <person name="Larsson T."/>
            <person name="Lv J."/>
            <person name="Arendt D."/>
            <person name="Savage R."/>
            <person name="Osoegawa K."/>
            <person name="de Jong P."/>
            <person name="Grimwood J."/>
            <person name="Chapman J.A."/>
            <person name="Shapiro H."/>
            <person name="Aerts A."/>
            <person name="Otillar R.P."/>
            <person name="Terry A.Y."/>
            <person name="Boore J.L."/>
            <person name="Grigoriev I.V."/>
            <person name="Lindberg D.R."/>
            <person name="Seaver E.C."/>
            <person name="Weisblat D.A."/>
            <person name="Putnam N.H."/>
            <person name="Rokhsar D.S."/>
        </authorList>
    </citation>
    <scope>NUCLEOTIDE SEQUENCE</scope>
    <source>
        <strain evidence="6 8">I ESC-2004</strain>
    </source>
</reference>